<sequence length="274" mass="29790">MAYATYELHGQRRVGRVDGDRLIPLAGVEELGLHTDVGTLAHAHELPGESVAVDDVYLCPVVPAPDKIVCVGLNYLTHVGETGRDLPTYPVFFTKFASSLLGPRDDLVLPPESSQVDYEAELAVVIGRPGRRIPRERALDHVLGYTVANDVTMRDYQYKTHQWLQGKAWDHSTPLGPYLVTPGEADLSAAGIRTVVSGEKLQESDLSKLIFDIPALISTVSEFTTLLPGDVLLTGTPGGVGYRREPQRLLADGDVVTVEVDGVGSLTTRVRREP</sequence>
<accession>A0ABZ1IGK2</accession>
<dbReference type="GO" id="GO:0016787">
    <property type="term" value="F:hydrolase activity"/>
    <property type="evidence" value="ECO:0007669"/>
    <property type="project" value="UniProtKB-KW"/>
</dbReference>
<evidence type="ECO:0000259" key="3">
    <source>
        <dbReference type="Pfam" id="PF01557"/>
    </source>
</evidence>
<evidence type="ECO:0000313" key="4">
    <source>
        <dbReference type="EMBL" id="WSE33600.1"/>
    </source>
</evidence>
<dbReference type="EMBL" id="CP142149">
    <property type="protein sequence ID" value="WSE33600.1"/>
    <property type="molecule type" value="Genomic_DNA"/>
</dbReference>
<evidence type="ECO:0000256" key="1">
    <source>
        <dbReference type="ARBA" id="ARBA00010211"/>
    </source>
</evidence>
<feature type="domain" description="Fumarylacetoacetase-like C-terminal" evidence="3">
    <location>
        <begin position="67"/>
        <end position="271"/>
    </location>
</feature>
<dbReference type="SUPFAM" id="SSF56529">
    <property type="entry name" value="FAH"/>
    <property type="match status" value="1"/>
</dbReference>
<proteinExistence type="inferred from homology"/>
<protein>
    <submittedName>
        <fullName evidence="4">Fumarylacetoacetate hydrolase family protein</fullName>
    </submittedName>
</protein>
<dbReference type="InterPro" id="IPR036663">
    <property type="entry name" value="Fumarylacetoacetase_C_sf"/>
</dbReference>
<dbReference type="RefSeq" id="WP_326836399.1">
    <property type="nucleotide sequence ID" value="NZ_CP142149.1"/>
</dbReference>
<dbReference type="Proteomes" id="UP001330812">
    <property type="component" value="Chromosome"/>
</dbReference>
<dbReference type="InterPro" id="IPR051121">
    <property type="entry name" value="FAH"/>
</dbReference>
<keyword evidence="4" id="KW-0378">Hydrolase</keyword>
<reference evidence="4 5" key="1">
    <citation type="journal article" date="2015" name="Int. J. Syst. Evol. Microbiol.">
        <title>Amycolatopsis rhabdoformis sp. nov., an actinomycete isolated from a tropical forest soil.</title>
        <authorList>
            <person name="Souza W.R."/>
            <person name="Silva R.E."/>
            <person name="Goodfellow M."/>
            <person name="Busarakam K."/>
            <person name="Figueiro F.S."/>
            <person name="Ferreira D."/>
            <person name="Rodrigues-Filho E."/>
            <person name="Moraes L.A.B."/>
            <person name="Zucchi T.D."/>
        </authorList>
    </citation>
    <scope>NUCLEOTIDE SEQUENCE [LARGE SCALE GENOMIC DNA]</scope>
    <source>
        <strain evidence="4 5">NCIMB 14900</strain>
    </source>
</reference>
<dbReference type="InterPro" id="IPR011234">
    <property type="entry name" value="Fumarylacetoacetase-like_C"/>
</dbReference>
<gene>
    <name evidence="4" type="ORF">VSH64_16050</name>
</gene>
<name>A0ABZ1IGK2_9PSEU</name>
<organism evidence="4 5">
    <name type="scientific">Amycolatopsis rhabdoformis</name>
    <dbReference type="NCBI Taxonomy" id="1448059"/>
    <lineage>
        <taxon>Bacteria</taxon>
        <taxon>Bacillati</taxon>
        <taxon>Actinomycetota</taxon>
        <taxon>Actinomycetes</taxon>
        <taxon>Pseudonocardiales</taxon>
        <taxon>Pseudonocardiaceae</taxon>
        <taxon>Amycolatopsis</taxon>
    </lineage>
</organism>
<keyword evidence="5" id="KW-1185">Reference proteome</keyword>
<evidence type="ECO:0000313" key="5">
    <source>
        <dbReference type="Proteomes" id="UP001330812"/>
    </source>
</evidence>
<comment type="similarity">
    <text evidence="1">Belongs to the FAH family.</text>
</comment>
<dbReference type="PANTHER" id="PTHR42796">
    <property type="entry name" value="FUMARYLACETOACETATE HYDROLASE DOMAIN-CONTAINING PROTEIN 2A-RELATED"/>
    <property type="match status" value="1"/>
</dbReference>
<keyword evidence="2" id="KW-0479">Metal-binding</keyword>
<dbReference type="Gene3D" id="3.90.850.10">
    <property type="entry name" value="Fumarylacetoacetase-like, C-terminal domain"/>
    <property type="match status" value="1"/>
</dbReference>
<dbReference type="PANTHER" id="PTHR42796:SF4">
    <property type="entry name" value="FUMARYLACETOACETATE HYDROLASE DOMAIN-CONTAINING PROTEIN 2A"/>
    <property type="match status" value="1"/>
</dbReference>
<dbReference type="Pfam" id="PF01557">
    <property type="entry name" value="FAA_hydrolase"/>
    <property type="match status" value="1"/>
</dbReference>
<evidence type="ECO:0000256" key="2">
    <source>
        <dbReference type="ARBA" id="ARBA00022723"/>
    </source>
</evidence>